<keyword evidence="5 6" id="KW-0472">Membrane</keyword>
<evidence type="ECO:0000256" key="4">
    <source>
        <dbReference type="ARBA" id="ARBA00022989"/>
    </source>
</evidence>
<dbReference type="Pfam" id="PF07690">
    <property type="entry name" value="MFS_1"/>
    <property type="match status" value="1"/>
</dbReference>
<dbReference type="InterPro" id="IPR036259">
    <property type="entry name" value="MFS_trans_sf"/>
</dbReference>
<keyword evidence="8" id="KW-1185">Reference proteome</keyword>
<organism evidence="7 8">
    <name type="scientific">Rhypophila decipiens</name>
    <dbReference type="NCBI Taxonomy" id="261697"/>
    <lineage>
        <taxon>Eukaryota</taxon>
        <taxon>Fungi</taxon>
        <taxon>Dikarya</taxon>
        <taxon>Ascomycota</taxon>
        <taxon>Pezizomycotina</taxon>
        <taxon>Sordariomycetes</taxon>
        <taxon>Sordariomycetidae</taxon>
        <taxon>Sordariales</taxon>
        <taxon>Naviculisporaceae</taxon>
        <taxon>Rhypophila</taxon>
    </lineage>
</organism>
<dbReference type="Gene3D" id="1.20.1250.20">
    <property type="entry name" value="MFS general substrate transporter like domains"/>
    <property type="match status" value="1"/>
</dbReference>
<keyword evidence="2" id="KW-0813">Transport</keyword>
<feature type="transmembrane region" description="Helical" evidence="6">
    <location>
        <begin position="69"/>
        <end position="88"/>
    </location>
</feature>
<evidence type="ECO:0000256" key="6">
    <source>
        <dbReference type="SAM" id="Phobius"/>
    </source>
</evidence>
<keyword evidence="3 6" id="KW-0812">Transmembrane</keyword>
<feature type="transmembrane region" description="Helical" evidence="6">
    <location>
        <begin position="177"/>
        <end position="195"/>
    </location>
</feature>
<sequence length="369" mass="39317">MGTVYGPSAVLGPIIGGVITNSSLTWRWCFYINLPLSIPPVVAVVFFIHTPPTQESGESWLSKLKKLDYLGIILLIPGISCFVIALEFGSSSHGWNAVSTIGLFVASGVLTISFAASQAWMGDKVLLPPRIVTNRTIWSCSVFTVLLESAFLVLVYYLPSWFQVIQEASPSEAGIRYLALCVPFAIAILGSGWLVSKFGYVLPFMLIGMLLVSLAGGLLSTLKPDSGAILWVTFQMIAGIGIGTSTEQPAIAVQALVEEPDAPLGIAAVLFCQNLGPTVALSIANSILMTGLTRDIPRVFPGLDAKTIFASGATELRNLVPVEDVPVLVEIYNQSLTRVFVLAAAFAAGSAVGVLGFGWTRITHDEPEQ</sequence>
<feature type="transmembrane region" description="Helical" evidence="6">
    <location>
        <begin position="266"/>
        <end position="288"/>
    </location>
</feature>
<dbReference type="GO" id="GO:0022857">
    <property type="term" value="F:transmembrane transporter activity"/>
    <property type="evidence" value="ECO:0007669"/>
    <property type="project" value="InterPro"/>
</dbReference>
<dbReference type="Gene3D" id="1.20.1720.10">
    <property type="entry name" value="Multidrug resistance protein D"/>
    <property type="match status" value="1"/>
</dbReference>
<feature type="transmembrane region" description="Helical" evidence="6">
    <location>
        <begin position="201"/>
        <end position="221"/>
    </location>
</feature>
<dbReference type="GO" id="GO:0005886">
    <property type="term" value="C:plasma membrane"/>
    <property type="evidence" value="ECO:0007669"/>
    <property type="project" value="TreeGrafter"/>
</dbReference>
<reference evidence="7" key="2">
    <citation type="submission" date="2023-05" db="EMBL/GenBank/DDBJ databases">
        <authorList>
            <consortium name="Lawrence Berkeley National Laboratory"/>
            <person name="Steindorff A."/>
            <person name="Hensen N."/>
            <person name="Bonometti L."/>
            <person name="Westerberg I."/>
            <person name="Brannstrom I.O."/>
            <person name="Guillou S."/>
            <person name="Cros-Aarteil S."/>
            <person name="Calhoun S."/>
            <person name="Haridas S."/>
            <person name="Kuo A."/>
            <person name="Mondo S."/>
            <person name="Pangilinan J."/>
            <person name="Riley R."/>
            <person name="Labutti K."/>
            <person name="Andreopoulos B."/>
            <person name="Lipzen A."/>
            <person name="Chen C."/>
            <person name="Yanf M."/>
            <person name="Daum C."/>
            <person name="Ng V."/>
            <person name="Clum A."/>
            <person name="Ohm R."/>
            <person name="Martin F."/>
            <person name="Silar P."/>
            <person name="Natvig D."/>
            <person name="Lalanne C."/>
            <person name="Gautier V."/>
            <person name="Ament-Velasquez S.L."/>
            <person name="Kruys A."/>
            <person name="Hutchinson M.I."/>
            <person name="Powell A.J."/>
            <person name="Barry K."/>
            <person name="Miller A.N."/>
            <person name="Grigoriev I.V."/>
            <person name="Debuchy R."/>
            <person name="Gladieux P."/>
            <person name="Thoren M.H."/>
            <person name="Johannesson H."/>
        </authorList>
    </citation>
    <scope>NUCLEOTIDE SEQUENCE</scope>
    <source>
        <strain evidence="7">PSN293</strain>
    </source>
</reference>
<dbReference type="AlphaFoldDB" id="A0AAN6YCZ8"/>
<evidence type="ECO:0000256" key="1">
    <source>
        <dbReference type="ARBA" id="ARBA00004141"/>
    </source>
</evidence>
<evidence type="ECO:0000256" key="3">
    <source>
        <dbReference type="ARBA" id="ARBA00022692"/>
    </source>
</evidence>
<dbReference type="EMBL" id="MU858078">
    <property type="protein sequence ID" value="KAK4215600.1"/>
    <property type="molecule type" value="Genomic_DNA"/>
</dbReference>
<name>A0AAN6YCZ8_9PEZI</name>
<evidence type="ECO:0000256" key="5">
    <source>
        <dbReference type="ARBA" id="ARBA00023136"/>
    </source>
</evidence>
<evidence type="ECO:0000256" key="2">
    <source>
        <dbReference type="ARBA" id="ARBA00022448"/>
    </source>
</evidence>
<proteinExistence type="predicted"/>
<dbReference type="SUPFAM" id="SSF103473">
    <property type="entry name" value="MFS general substrate transporter"/>
    <property type="match status" value="1"/>
</dbReference>
<feature type="transmembrane region" description="Helical" evidence="6">
    <location>
        <begin position="95"/>
        <end position="116"/>
    </location>
</feature>
<evidence type="ECO:0000313" key="8">
    <source>
        <dbReference type="Proteomes" id="UP001301769"/>
    </source>
</evidence>
<reference evidence="7" key="1">
    <citation type="journal article" date="2023" name="Mol. Phylogenet. Evol.">
        <title>Genome-scale phylogeny and comparative genomics of the fungal order Sordariales.</title>
        <authorList>
            <person name="Hensen N."/>
            <person name="Bonometti L."/>
            <person name="Westerberg I."/>
            <person name="Brannstrom I.O."/>
            <person name="Guillou S."/>
            <person name="Cros-Aarteil S."/>
            <person name="Calhoun S."/>
            <person name="Haridas S."/>
            <person name="Kuo A."/>
            <person name="Mondo S."/>
            <person name="Pangilinan J."/>
            <person name="Riley R."/>
            <person name="LaButti K."/>
            <person name="Andreopoulos B."/>
            <person name="Lipzen A."/>
            <person name="Chen C."/>
            <person name="Yan M."/>
            <person name="Daum C."/>
            <person name="Ng V."/>
            <person name="Clum A."/>
            <person name="Steindorff A."/>
            <person name="Ohm R.A."/>
            <person name="Martin F."/>
            <person name="Silar P."/>
            <person name="Natvig D.O."/>
            <person name="Lalanne C."/>
            <person name="Gautier V."/>
            <person name="Ament-Velasquez S.L."/>
            <person name="Kruys A."/>
            <person name="Hutchinson M.I."/>
            <person name="Powell A.J."/>
            <person name="Barry K."/>
            <person name="Miller A.N."/>
            <person name="Grigoriev I.V."/>
            <person name="Debuchy R."/>
            <person name="Gladieux P."/>
            <person name="Hiltunen Thoren M."/>
            <person name="Johannesson H."/>
        </authorList>
    </citation>
    <scope>NUCLEOTIDE SEQUENCE</scope>
    <source>
        <strain evidence="7">PSN293</strain>
    </source>
</reference>
<feature type="transmembrane region" description="Helical" evidence="6">
    <location>
        <begin position="28"/>
        <end position="49"/>
    </location>
</feature>
<gene>
    <name evidence="7" type="ORF">QBC37DRAFT_371866</name>
</gene>
<evidence type="ECO:0000313" key="7">
    <source>
        <dbReference type="EMBL" id="KAK4215600.1"/>
    </source>
</evidence>
<comment type="subcellular location">
    <subcellularLocation>
        <location evidence="1">Membrane</location>
        <topology evidence="1">Multi-pass membrane protein</topology>
    </subcellularLocation>
</comment>
<feature type="transmembrane region" description="Helical" evidence="6">
    <location>
        <begin position="136"/>
        <end position="157"/>
    </location>
</feature>
<accession>A0AAN6YCZ8</accession>
<feature type="transmembrane region" description="Helical" evidence="6">
    <location>
        <begin position="228"/>
        <end position="246"/>
    </location>
</feature>
<dbReference type="PANTHER" id="PTHR23501">
    <property type="entry name" value="MAJOR FACILITATOR SUPERFAMILY"/>
    <property type="match status" value="1"/>
</dbReference>
<dbReference type="InterPro" id="IPR011701">
    <property type="entry name" value="MFS"/>
</dbReference>
<dbReference type="Proteomes" id="UP001301769">
    <property type="component" value="Unassembled WGS sequence"/>
</dbReference>
<feature type="transmembrane region" description="Helical" evidence="6">
    <location>
        <begin position="339"/>
        <end position="359"/>
    </location>
</feature>
<dbReference type="FunFam" id="1.20.1250.20:FF:000196">
    <property type="entry name" value="MFS toxin efflux pump (AflT)"/>
    <property type="match status" value="1"/>
</dbReference>
<protein>
    <submittedName>
        <fullName evidence="7">Major facilitator superfamily transporter</fullName>
    </submittedName>
</protein>
<dbReference type="PANTHER" id="PTHR23501:SF198">
    <property type="entry name" value="AZOLE RESISTANCE PROTEIN 1-RELATED"/>
    <property type="match status" value="1"/>
</dbReference>
<comment type="caution">
    <text evidence="7">The sequence shown here is derived from an EMBL/GenBank/DDBJ whole genome shotgun (WGS) entry which is preliminary data.</text>
</comment>
<keyword evidence="4 6" id="KW-1133">Transmembrane helix</keyword>